<dbReference type="EMBL" id="FJOG01000007">
    <property type="protein sequence ID" value="CZR55758.1"/>
    <property type="molecule type" value="Genomic_DNA"/>
</dbReference>
<evidence type="ECO:0000256" key="1">
    <source>
        <dbReference type="SAM" id="Phobius"/>
    </source>
</evidence>
<accession>A0A1L7WSL0</accession>
<proteinExistence type="predicted"/>
<feature type="transmembrane region" description="Helical" evidence="1">
    <location>
        <begin position="28"/>
        <end position="50"/>
    </location>
</feature>
<evidence type="ECO:0000313" key="3">
    <source>
        <dbReference type="Proteomes" id="UP000184330"/>
    </source>
</evidence>
<keyword evidence="1" id="KW-0812">Transmembrane</keyword>
<keyword evidence="1" id="KW-0472">Membrane</keyword>
<keyword evidence="1" id="KW-1133">Transmembrane helix</keyword>
<feature type="transmembrane region" description="Helical" evidence="1">
    <location>
        <begin position="62"/>
        <end position="86"/>
    </location>
</feature>
<dbReference type="OrthoDB" id="4987761at2759"/>
<protein>
    <submittedName>
        <fullName evidence="2">Uncharacterized protein</fullName>
    </submittedName>
</protein>
<evidence type="ECO:0000313" key="2">
    <source>
        <dbReference type="EMBL" id="CZR55758.1"/>
    </source>
</evidence>
<keyword evidence="3" id="KW-1185">Reference proteome</keyword>
<sequence>MGGNLSSKIVVNTSKDVISAPDAVNEKILAFLWLGSAYAIAMIWSTVLLCDRWGGPHGGRRVGLGSVLAAILLSTAWPIVFLYLMMSG</sequence>
<name>A0A1L7WSL0_9HELO</name>
<organism evidence="2 3">
    <name type="scientific">Phialocephala subalpina</name>
    <dbReference type="NCBI Taxonomy" id="576137"/>
    <lineage>
        <taxon>Eukaryota</taxon>
        <taxon>Fungi</taxon>
        <taxon>Dikarya</taxon>
        <taxon>Ascomycota</taxon>
        <taxon>Pezizomycotina</taxon>
        <taxon>Leotiomycetes</taxon>
        <taxon>Helotiales</taxon>
        <taxon>Mollisiaceae</taxon>
        <taxon>Phialocephala</taxon>
        <taxon>Phialocephala fortinii species complex</taxon>
    </lineage>
</organism>
<dbReference type="AlphaFoldDB" id="A0A1L7WSL0"/>
<dbReference type="Proteomes" id="UP000184330">
    <property type="component" value="Unassembled WGS sequence"/>
</dbReference>
<gene>
    <name evidence="2" type="ORF">PAC_05646</name>
</gene>
<reference evidence="2 3" key="1">
    <citation type="submission" date="2016-03" db="EMBL/GenBank/DDBJ databases">
        <authorList>
            <person name="Ploux O."/>
        </authorList>
    </citation>
    <scope>NUCLEOTIDE SEQUENCE [LARGE SCALE GENOMIC DNA]</scope>
    <source>
        <strain evidence="2 3">UAMH 11012</strain>
    </source>
</reference>